<reference evidence="1 2" key="1">
    <citation type="journal article" date="2016" name="Mol. Biol. Evol.">
        <title>Comparative Genomics of Early-Diverging Mushroom-Forming Fungi Provides Insights into the Origins of Lignocellulose Decay Capabilities.</title>
        <authorList>
            <person name="Nagy L.G."/>
            <person name="Riley R."/>
            <person name="Tritt A."/>
            <person name="Adam C."/>
            <person name="Daum C."/>
            <person name="Floudas D."/>
            <person name="Sun H."/>
            <person name="Yadav J.S."/>
            <person name="Pangilinan J."/>
            <person name="Larsson K.H."/>
            <person name="Matsuura K."/>
            <person name="Barry K."/>
            <person name="Labutti K."/>
            <person name="Kuo R."/>
            <person name="Ohm R.A."/>
            <person name="Bhattacharya S.S."/>
            <person name="Shirouzu T."/>
            <person name="Yoshinaga Y."/>
            <person name="Martin F.M."/>
            <person name="Grigoriev I.V."/>
            <person name="Hibbett D.S."/>
        </authorList>
    </citation>
    <scope>NUCLEOTIDE SEQUENCE [LARGE SCALE GENOMIC DNA]</scope>
    <source>
        <strain evidence="1 2">L-15889</strain>
    </source>
</reference>
<accession>A0A165LX76</accession>
<evidence type="ECO:0000313" key="1">
    <source>
        <dbReference type="EMBL" id="KZT64963.1"/>
    </source>
</evidence>
<sequence>MTDLASSDSEILTLPRQMSQLEFHLCETSPQASSHAVGVRTKYVPLPLSIRCTVHSGSINQSVSGPKNRCCGSQTPCMLRTVRSLHERDEDLHCCAYEAYIRLKYDPYQRDSRIRTVMALPRMKLTEGPGVCVSLPPHRGSAGPPLRGQWKICVVVRTLS</sequence>
<organism evidence="1 2">
    <name type="scientific">Daedalea quercina L-15889</name>
    <dbReference type="NCBI Taxonomy" id="1314783"/>
    <lineage>
        <taxon>Eukaryota</taxon>
        <taxon>Fungi</taxon>
        <taxon>Dikarya</taxon>
        <taxon>Basidiomycota</taxon>
        <taxon>Agaricomycotina</taxon>
        <taxon>Agaricomycetes</taxon>
        <taxon>Polyporales</taxon>
        <taxon>Fomitopsis</taxon>
    </lineage>
</organism>
<name>A0A165LX76_9APHY</name>
<dbReference type="EMBL" id="KV429114">
    <property type="protein sequence ID" value="KZT64963.1"/>
    <property type="molecule type" value="Genomic_DNA"/>
</dbReference>
<proteinExistence type="predicted"/>
<gene>
    <name evidence="1" type="ORF">DAEQUDRAFT_731929</name>
</gene>
<dbReference type="AlphaFoldDB" id="A0A165LX76"/>
<evidence type="ECO:0000313" key="2">
    <source>
        <dbReference type="Proteomes" id="UP000076727"/>
    </source>
</evidence>
<protein>
    <submittedName>
        <fullName evidence="1">Uncharacterized protein</fullName>
    </submittedName>
</protein>
<dbReference type="Proteomes" id="UP000076727">
    <property type="component" value="Unassembled WGS sequence"/>
</dbReference>
<keyword evidence="2" id="KW-1185">Reference proteome</keyword>